<organism evidence="1 2">
    <name type="scientific">Sellimonas caecigallum</name>
    <dbReference type="NCBI Taxonomy" id="2592333"/>
    <lineage>
        <taxon>Bacteria</taxon>
        <taxon>Bacillati</taxon>
        <taxon>Bacillota</taxon>
        <taxon>Clostridia</taxon>
        <taxon>Lachnospirales</taxon>
        <taxon>Lachnospiraceae</taxon>
        <taxon>Sellimonas</taxon>
    </lineage>
</organism>
<accession>A0ABS7L6M0</accession>
<evidence type="ECO:0000313" key="1">
    <source>
        <dbReference type="EMBL" id="MBY0758729.1"/>
    </source>
</evidence>
<dbReference type="EMBL" id="VIRV01000007">
    <property type="protein sequence ID" value="MBY0758729.1"/>
    <property type="molecule type" value="Genomic_DNA"/>
</dbReference>
<name>A0ABS7L6M0_9FIRM</name>
<reference evidence="1 2" key="1">
    <citation type="journal article" date="2020" name="New Microbes New Infect">
        <title>Sellimonas caecigallum sp. nov., description and genome sequence of a new member of the Sellimonas genus isolated from the cecum of feral chicken.</title>
        <authorList>
            <person name="Wongkuna S."/>
            <person name="Ghimire S."/>
            <person name="Antony L."/>
            <person name="Chankhamhaengdecha S."/>
            <person name="Janvilisri T."/>
            <person name="Scaria J."/>
        </authorList>
    </citation>
    <scope>NUCLEOTIDE SEQUENCE [LARGE SCALE GENOMIC DNA]</scope>
    <source>
        <strain evidence="1 2">SW451</strain>
    </source>
</reference>
<proteinExistence type="predicted"/>
<comment type="caution">
    <text evidence="1">The sequence shown here is derived from an EMBL/GenBank/DDBJ whole genome shotgun (WGS) entry which is preliminary data.</text>
</comment>
<dbReference type="RefSeq" id="WP_221919707.1">
    <property type="nucleotide sequence ID" value="NZ_CP173660.1"/>
</dbReference>
<gene>
    <name evidence="1" type="ORF">FLB61_06475</name>
</gene>
<protein>
    <submittedName>
        <fullName evidence="1">DUF58 domain-containing protein</fullName>
    </submittedName>
</protein>
<dbReference type="Proteomes" id="UP000779049">
    <property type="component" value="Unassembled WGS sequence"/>
</dbReference>
<keyword evidence="2" id="KW-1185">Reference proteome</keyword>
<dbReference type="PANTHER" id="PTHR34351">
    <property type="entry name" value="SLR1927 PROTEIN-RELATED"/>
    <property type="match status" value="1"/>
</dbReference>
<evidence type="ECO:0000313" key="2">
    <source>
        <dbReference type="Proteomes" id="UP000779049"/>
    </source>
</evidence>
<sequence length="376" mass="43477">MVIVLTLLAVFLLYLLQALYYKKLWMKGLECQILFQDHAINEGDTSCLQEIIINRKALPLTTLQVKFSVSRKLKFEEAENTATTDNNYRNDIYSVMSYEKISRSLPFKATRRGYYKIWDLDLISYDLFHSDKSIVSRDSDTVMYVYPKPVPFAKLKTPFRKMMGTILTRRSSFEDPFEFRGIRPYQQYDPLKNVNWKASAKAGELMVNVHDYTASQQVTIFLNLDDDTSWHYERLFEEAIRLAASYAEFLLAEGIPVRLISNGIDAITKKELNFPAGAGVHHIRTIKEGLARLSDCSQNLSNMELSITEELYGTHSSDLYLLISYSQKKNLLQAFDQLCRQSEGSQWIAPLHKDMEFLPDRCPHAAAVRWEVSRIE</sequence>